<accession>A0A448X9H0</accession>
<dbReference type="InterPro" id="IPR058538">
    <property type="entry name" value="Ig_TPPC8_2nd"/>
</dbReference>
<dbReference type="EMBL" id="CAAALY010123329">
    <property type="protein sequence ID" value="VEL31517.1"/>
    <property type="molecule type" value="Genomic_DNA"/>
</dbReference>
<evidence type="ECO:0000259" key="1">
    <source>
        <dbReference type="Pfam" id="PF24544"/>
    </source>
</evidence>
<sequence length="72" mass="7943">MLQGEVRRIELCLTNLGERPLCHLRLASNWPGFFSLGFDEFASDTLSTAVYPTVICDGSINSKSQQVGQNPL</sequence>
<evidence type="ECO:0000313" key="2">
    <source>
        <dbReference type="EMBL" id="VEL31517.1"/>
    </source>
</evidence>
<evidence type="ECO:0000313" key="3">
    <source>
        <dbReference type="Proteomes" id="UP000784294"/>
    </source>
</evidence>
<feature type="domain" description="TPPC8 second Ig-like" evidence="1">
    <location>
        <begin position="4"/>
        <end position="58"/>
    </location>
</feature>
<proteinExistence type="predicted"/>
<dbReference type="AlphaFoldDB" id="A0A448X9H0"/>
<protein>
    <recommendedName>
        <fullName evidence="1">TPPC8 second Ig-like domain-containing protein</fullName>
    </recommendedName>
</protein>
<dbReference type="Pfam" id="PF24544">
    <property type="entry name" value="Ig_TPPC8_2nd"/>
    <property type="match status" value="1"/>
</dbReference>
<comment type="caution">
    <text evidence="2">The sequence shown here is derived from an EMBL/GenBank/DDBJ whole genome shotgun (WGS) entry which is preliminary data.</text>
</comment>
<name>A0A448X9H0_9PLAT</name>
<dbReference type="Proteomes" id="UP000784294">
    <property type="component" value="Unassembled WGS sequence"/>
</dbReference>
<gene>
    <name evidence="2" type="ORF">PXEA_LOCUS24957</name>
</gene>
<keyword evidence="3" id="KW-1185">Reference proteome</keyword>
<organism evidence="2 3">
    <name type="scientific">Protopolystoma xenopodis</name>
    <dbReference type="NCBI Taxonomy" id="117903"/>
    <lineage>
        <taxon>Eukaryota</taxon>
        <taxon>Metazoa</taxon>
        <taxon>Spiralia</taxon>
        <taxon>Lophotrochozoa</taxon>
        <taxon>Platyhelminthes</taxon>
        <taxon>Monogenea</taxon>
        <taxon>Polyopisthocotylea</taxon>
        <taxon>Polystomatidea</taxon>
        <taxon>Polystomatidae</taxon>
        <taxon>Protopolystoma</taxon>
    </lineage>
</organism>
<reference evidence="2" key="1">
    <citation type="submission" date="2018-11" db="EMBL/GenBank/DDBJ databases">
        <authorList>
            <consortium name="Pathogen Informatics"/>
        </authorList>
    </citation>
    <scope>NUCLEOTIDE SEQUENCE</scope>
</reference>